<dbReference type="EMBL" id="CP002105">
    <property type="protein sequence ID" value="ADL12580.1"/>
    <property type="molecule type" value="Genomic_DNA"/>
</dbReference>
<evidence type="ECO:0000313" key="4">
    <source>
        <dbReference type="EMBL" id="ADL12580.1"/>
    </source>
</evidence>
<gene>
    <name evidence="4" type="ordered locus">Acear_1054</name>
</gene>
<keyword evidence="3 4" id="KW-0808">Transferase</keyword>
<dbReference type="AlphaFoldDB" id="D9QPY9"/>
<dbReference type="RefSeq" id="WP_013278026.1">
    <property type="nucleotide sequence ID" value="NC_014378.1"/>
</dbReference>
<dbReference type="HOGENOM" id="CLU_033581_1_0_9"/>
<dbReference type="GO" id="GO:0015948">
    <property type="term" value="P:methanogenesis"/>
    <property type="evidence" value="ECO:0007669"/>
    <property type="project" value="InterPro"/>
</dbReference>
<evidence type="ECO:0000313" key="5">
    <source>
        <dbReference type="Proteomes" id="UP000001661"/>
    </source>
</evidence>
<proteinExistence type="inferred from homology"/>
<reference evidence="4 5" key="1">
    <citation type="journal article" date="2010" name="Stand. Genomic Sci.">
        <title>Complete genome sequence of Acetohalobium arabaticum type strain (Z-7288).</title>
        <authorList>
            <person name="Sikorski J."/>
            <person name="Lapidus A."/>
            <person name="Chertkov O."/>
            <person name="Lucas S."/>
            <person name="Copeland A."/>
            <person name="Glavina Del Rio T."/>
            <person name="Nolan M."/>
            <person name="Tice H."/>
            <person name="Cheng J.F."/>
            <person name="Han C."/>
            <person name="Brambilla E."/>
            <person name="Pitluck S."/>
            <person name="Liolios K."/>
            <person name="Ivanova N."/>
            <person name="Mavromatis K."/>
            <person name="Mikhailova N."/>
            <person name="Pati A."/>
            <person name="Bruce D."/>
            <person name="Detter C."/>
            <person name="Tapia R."/>
            <person name="Goodwin L."/>
            <person name="Chen A."/>
            <person name="Palaniappan K."/>
            <person name="Land M."/>
            <person name="Hauser L."/>
            <person name="Chang Y.J."/>
            <person name="Jeffries C.D."/>
            <person name="Rohde M."/>
            <person name="Goker M."/>
            <person name="Spring S."/>
            <person name="Woyke T."/>
            <person name="Bristow J."/>
            <person name="Eisen J.A."/>
            <person name="Markowitz V."/>
            <person name="Hugenholtz P."/>
            <person name="Kyrpides N.C."/>
            <person name="Klenk H.P."/>
        </authorList>
    </citation>
    <scope>NUCLEOTIDE SEQUENCE [LARGE SCALE GENOMIC DNA]</scope>
    <source>
        <strain evidence="5">ATCC 49924 / DSM 5501 / Z-7288</strain>
    </source>
</reference>
<dbReference type="KEGG" id="aar:Acear_1054"/>
<accession>D9QPY9</accession>
<dbReference type="STRING" id="574087.Acear_1054"/>
<sequence length="479" mass="52183">MRSRSNYKVNGSAVQEVLADDQCKQVLSGAMKILKETGVAYQDEEAVEILKEAGCYVENGRVYIPVKLVEKALRTVPSQVTLYNSRTKEAELYLEGGNAYFGTGSEAPCFLDPYEEAIVDTTQETVEMATKLADALPRIDFVMSMGNIQDKSESVRDRYQFLAQLANTSKPIVTTAVDKQGCADIVEMSETVAGGAEELKRRPFMALCVKPDSPLKPAAVDTEKLMYASEKSLPVTYTPYLSAGANVPATLAGAVAVGLAEVLAALVLNQQIEEGAPFIMGGYFTIVDTENEICSDGAPESSLMQAALSDIAHYLDIPMFGACGGTDSKTVDEQAAIEDALSILTSAKSGANLNHGIGSIEYGNATALENLIICDEMIGFARRSIKGIEVNDETLALDIIHEVGPGGHFITQQHTMDNFQKETWYPDLFQRKNYVDWEDEGKKTLTDRAHEKALDILESHEPDGLDDEMIEKLEAIVEE</sequence>
<dbReference type="InterPro" id="IPR010426">
    <property type="entry name" value="MTTB_MeTrfase"/>
</dbReference>
<dbReference type="eggNOG" id="COG5598">
    <property type="taxonomic scope" value="Bacteria"/>
</dbReference>
<keyword evidence="2 4" id="KW-0489">Methyltransferase</keyword>
<dbReference type="Gene3D" id="3.20.20.480">
    <property type="entry name" value="Trimethylamine methyltransferase-like"/>
    <property type="match status" value="1"/>
</dbReference>
<protein>
    <submittedName>
        <fullName evidence="4">Trimethylamine methyltransferase</fullName>
    </submittedName>
</protein>
<name>D9QPY9_ACEAZ</name>
<evidence type="ECO:0000256" key="3">
    <source>
        <dbReference type="ARBA" id="ARBA00022679"/>
    </source>
</evidence>
<comment type="similarity">
    <text evidence="1">Belongs to the trimethylamine methyltransferase family.</text>
</comment>
<organism evidence="4 5">
    <name type="scientific">Acetohalobium arabaticum (strain ATCC 49924 / DSM 5501 / Z-7288)</name>
    <dbReference type="NCBI Taxonomy" id="574087"/>
    <lineage>
        <taxon>Bacteria</taxon>
        <taxon>Bacillati</taxon>
        <taxon>Bacillota</taxon>
        <taxon>Clostridia</taxon>
        <taxon>Halanaerobiales</taxon>
        <taxon>Halobacteroidaceae</taxon>
        <taxon>Acetohalobium</taxon>
    </lineage>
</organism>
<dbReference type="InterPro" id="IPR038601">
    <property type="entry name" value="MttB-like_sf"/>
</dbReference>
<dbReference type="Proteomes" id="UP000001661">
    <property type="component" value="Chromosome"/>
</dbReference>
<keyword evidence="5" id="KW-1185">Reference proteome</keyword>
<dbReference type="GO" id="GO:0008168">
    <property type="term" value="F:methyltransferase activity"/>
    <property type="evidence" value="ECO:0007669"/>
    <property type="project" value="UniProtKB-KW"/>
</dbReference>
<dbReference type="GO" id="GO:0032259">
    <property type="term" value="P:methylation"/>
    <property type="evidence" value="ECO:0007669"/>
    <property type="project" value="UniProtKB-KW"/>
</dbReference>
<dbReference type="Pfam" id="PF06253">
    <property type="entry name" value="MTTB"/>
    <property type="match status" value="1"/>
</dbReference>
<evidence type="ECO:0000256" key="1">
    <source>
        <dbReference type="ARBA" id="ARBA00007137"/>
    </source>
</evidence>
<evidence type="ECO:0000256" key="2">
    <source>
        <dbReference type="ARBA" id="ARBA00022603"/>
    </source>
</evidence>
<dbReference type="OrthoDB" id="5418352at2"/>